<dbReference type="EMBL" id="KZ293648">
    <property type="protein sequence ID" value="PBK98633.1"/>
    <property type="molecule type" value="Genomic_DNA"/>
</dbReference>
<reference evidence="2" key="1">
    <citation type="journal article" date="2017" name="Nat. Ecol. Evol.">
        <title>Genome expansion and lineage-specific genetic innovations in the forest pathogenic fungi Armillaria.</title>
        <authorList>
            <person name="Sipos G."/>
            <person name="Prasanna A.N."/>
            <person name="Walter M.C."/>
            <person name="O'Connor E."/>
            <person name="Balint B."/>
            <person name="Krizsan K."/>
            <person name="Kiss B."/>
            <person name="Hess J."/>
            <person name="Varga T."/>
            <person name="Slot J."/>
            <person name="Riley R."/>
            <person name="Boka B."/>
            <person name="Rigling D."/>
            <person name="Barry K."/>
            <person name="Lee J."/>
            <person name="Mihaltcheva S."/>
            <person name="LaButti K."/>
            <person name="Lipzen A."/>
            <person name="Waldron R."/>
            <person name="Moloney N.M."/>
            <person name="Sperisen C."/>
            <person name="Kredics L."/>
            <person name="Vagvoelgyi C."/>
            <person name="Patrignani A."/>
            <person name="Fitzpatrick D."/>
            <person name="Nagy I."/>
            <person name="Doyle S."/>
            <person name="Anderson J.B."/>
            <person name="Grigoriev I.V."/>
            <person name="Gueldener U."/>
            <person name="Muensterkoetter M."/>
            <person name="Nagy L.G."/>
        </authorList>
    </citation>
    <scope>NUCLEOTIDE SEQUENCE [LARGE SCALE GENOMIC DNA]</scope>
    <source>
        <strain evidence="2">Ar21-2</strain>
    </source>
</reference>
<dbReference type="Proteomes" id="UP000217790">
    <property type="component" value="Unassembled WGS sequence"/>
</dbReference>
<dbReference type="InParanoid" id="A0A2H3EDX6"/>
<protein>
    <submittedName>
        <fullName evidence="1">Uncharacterized protein</fullName>
    </submittedName>
</protein>
<gene>
    <name evidence="1" type="ORF">ARMGADRAFT_585623</name>
</gene>
<sequence>MASHLTRCQVSLNSVFEHVDMSSSPVTVRCPCTVCLVSQIHTLIMMVFRPFHWVSHAPKGAKRIKKERLRETIRDPKVAVPTSISLTFKFENCQGSVNGALFELAISYFSAQASLMCIETGI</sequence>
<evidence type="ECO:0000313" key="1">
    <source>
        <dbReference type="EMBL" id="PBK98633.1"/>
    </source>
</evidence>
<keyword evidence="2" id="KW-1185">Reference proteome</keyword>
<evidence type="ECO:0000313" key="2">
    <source>
        <dbReference type="Proteomes" id="UP000217790"/>
    </source>
</evidence>
<organism evidence="1 2">
    <name type="scientific">Armillaria gallica</name>
    <name type="common">Bulbous honey fungus</name>
    <name type="synonym">Armillaria bulbosa</name>
    <dbReference type="NCBI Taxonomy" id="47427"/>
    <lineage>
        <taxon>Eukaryota</taxon>
        <taxon>Fungi</taxon>
        <taxon>Dikarya</taxon>
        <taxon>Basidiomycota</taxon>
        <taxon>Agaricomycotina</taxon>
        <taxon>Agaricomycetes</taxon>
        <taxon>Agaricomycetidae</taxon>
        <taxon>Agaricales</taxon>
        <taxon>Marasmiineae</taxon>
        <taxon>Physalacriaceae</taxon>
        <taxon>Armillaria</taxon>
    </lineage>
</organism>
<name>A0A2H3EDX6_ARMGA</name>
<accession>A0A2H3EDX6</accession>
<proteinExistence type="predicted"/>
<dbReference type="AlphaFoldDB" id="A0A2H3EDX6"/>